<evidence type="ECO:0000313" key="2">
    <source>
        <dbReference type="Proteomes" id="UP000317243"/>
    </source>
</evidence>
<accession>A0A5C5X0T2</accession>
<dbReference type="EMBL" id="SIHI01000001">
    <property type="protein sequence ID" value="TWT56754.1"/>
    <property type="molecule type" value="Genomic_DNA"/>
</dbReference>
<reference evidence="1 2" key="1">
    <citation type="submission" date="2019-02" db="EMBL/GenBank/DDBJ databases">
        <title>Deep-cultivation of Planctomycetes and their phenomic and genomic characterization uncovers novel biology.</title>
        <authorList>
            <person name="Wiegand S."/>
            <person name="Jogler M."/>
            <person name="Boedeker C."/>
            <person name="Pinto D."/>
            <person name="Vollmers J."/>
            <person name="Rivas-Marin E."/>
            <person name="Kohn T."/>
            <person name="Peeters S.H."/>
            <person name="Heuer A."/>
            <person name="Rast P."/>
            <person name="Oberbeckmann S."/>
            <person name="Bunk B."/>
            <person name="Jeske O."/>
            <person name="Meyerdierks A."/>
            <person name="Storesund J.E."/>
            <person name="Kallscheuer N."/>
            <person name="Luecker S."/>
            <person name="Lage O.M."/>
            <person name="Pohl T."/>
            <person name="Merkel B.J."/>
            <person name="Hornburger P."/>
            <person name="Mueller R.-W."/>
            <person name="Bruemmer F."/>
            <person name="Labrenz M."/>
            <person name="Spormann A.M."/>
            <person name="Op Den Camp H."/>
            <person name="Overmann J."/>
            <person name="Amann R."/>
            <person name="Jetten M.S.M."/>
            <person name="Mascher T."/>
            <person name="Medema M.H."/>
            <person name="Devos D.P."/>
            <person name="Kaster A.-K."/>
            <person name="Ovreas L."/>
            <person name="Rohde M."/>
            <person name="Galperin M.Y."/>
            <person name="Jogler C."/>
        </authorList>
    </citation>
    <scope>NUCLEOTIDE SEQUENCE [LARGE SCALE GENOMIC DNA]</scope>
    <source>
        <strain evidence="1 2">KOR42</strain>
    </source>
</reference>
<evidence type="ECO:0008006" key="3">
    <source>
        <dbReference type="Google" id="ProtNLM"/>
    </source>
</evidence>
<dbReference type="AlphaFoldDB" id="A0A5C5X0T2"/>
<gene>
    <name evidence="1" type="ORF">KOR42_01090</name>
</gene>
<comment type="caution">
    <text evidence="1">The sequence shown here is derived from an EMBL/GenBank/DDBJ whole genome shotgun (WGS) entry which is preliminary data.</text>
</comment>
<dbReference type="Proteomes" id="UP000317243">
    <property type="component" value="Unassembled WGS sequence"/>
</dbReference>
<protein>
    <recommendedName>
        <fullName evidence="3">BON domain-containing protein</fullName>
    </recommendedName>
</protein>
<proteinExistence type="predicted"/>
<name>A0A5C5X0T2_9PLAN</name>
<sequence length="127" mass="14081">MDEKALNRSIHRIPDTVDARVGVSDSWELSPESAGATTPYFSQATISAHQVESQIQRLLLEMESVHFCCLEVHHLSDGSDGICLTGRIETDEDFDMQTVQDKLLDLGISNVCNRLVSVPAKPRLNDN</sequence>
<organism evidence="1 2">
    <name type="scientific">Thalassoglobus neptunius</name>
    <dbReference type="NCBI Taxonomy" id="1938619"/>
    <lineage>
        <taxon>Bacteria</taxon>
        <taxon>Pseudomonadati</taxon>
        <taxon>Planctomycetota</taxon>
        <taxon>Planctomycetia</taxon>
        <taxon>Planctomycetales</taxon>
        <taxon>Planctomycetaceae</taxon>
        <taxon>Thalassoglobus</taxon>
    </lineage>
</organism>
<dbReference type="RefSeq" id="WP_146506676.1">
    <property type="nucleotide sequence ID" value="NZ_SIHI01000001.1"/>
</dbReference>
<keyword evidence="2" id="KW-1185">Reference proteome</keyword>
<evidence type="ECO:0000313" key="1">
    <source>
        <dbReference type="EMBL" id="TWT56754.1"/>
    </source>
</evidence>